<dbReference type="Proteomes" id="UP001595932">
    <property type="component" value="Unassembled WGS sequence"/>
</dbReference>
<evidence type="ECO:0000313" key="2">
    <source>
        <dbReference type="EMBL" id="MFC4712256.1"/>
    </source>
</evidence>
<organism evidence="2 3">
    <name type="scientific">Planococcus dechangensis</name>
    <dbReference type="NCBI Taxonomy" id="1176255"/>
    <lineage>
        <taxon>Bacteria</taxon>
        <taxon>Bacillati</taxon>
        <taxon>Bacillota</taxon>
        <taxon>Bacilli</taxon>
        <taxon>Bacillales</taxon>
        <taxon>Caryophanaceae</taxon>
        <taxon>Planococcus</taxon>
    </lineage>
</organism>
<reference evidence="3" key="1">
    <citation type="journal article" date="2019" name="Int. J. Syst. Evol. Microbiol.">
        <title>The Global Catalogue of Microorganisms (GCM) 10K type strain sequencing project: providing services to taxonomists for standard genome sequencing and annotation.</title>
        <authorList>
            <consortium name="The Broad Institute Genomics Platform"/>
            <consortium name="The Broad Institute Genome Sequencing Center for Infectious Disease"/>
            <person name="Wu L."/>
            <person name="Ma J."/>
        </authorList>
    </citation>
    <scope>NUCLEOTIDE SEQUENCE [LARGE SCALE GENOMIC DNA]</scope>
    <source>
        <strain evidence="3">CGMCC 1.12151</strain>
    </source>
</reference>
<evidence type="ECO:0000313" key="3">
    <source>
        <dbReference type="Proteomes" id="UP001595932"/>
    </source>
</evidence>
<keyword evidence="1" id="KW-0175">Coiled coil</keyword>
<sequence length="116" mass="13593">MKNGDKVKFGEDFCERTGRPYLLGKTIMLTPQFFEEDNGLYTYMSECPGILITEADDEPESIYHLFGNDLKCIYDCEIIKATGEDIAEINRQREKYENARNKEYEDMVEFYSNLDD</sequence>
<proteinExistence type="predicted"/>
<comment type="caution">
    <text evidence="2">The sequence shown here is derived from an EMBL/GenBank/DDBJ whole genome shotgun (WGS) entry which is preliminary data.</text>
</comment>
<keyword evidence="3" id="KW-1185">Reference proteome</keyword>
<dbReference type="RefSeq" id="WP_377277331.1">
    <property type="nucleotide sequence ID" value="NZ_JBHSGL010000005.1"/>
</dbReference>
<feature type="coiled-coil region" evidence="1">
    <location>
        <begin position="79"/>
        <end position="106"/>
    </location>
</feature>
<protein>
    <recommendedName>
        <fullName evidence="4">DUF4176 domain-containing protein</fullName>
    </recommendedName>
</protein>
<evidence type="ECO:0008006" key="4">
    <source>
        <dbReference type="Google" id="ProtNLM"/>
    </source>
</evidence>
<accession>A0ABV9MB00</accession>
<evidence type="ECO:0000256" key="1">
    <source>
        <dbReference type="SAM" id="Coils"/>
    </source>
</evidence>
<name>A0ABV9MB00_9BACL</name>
<dbReference type="EMBL" id="JBHSGL010000005">
    <property type="protein sequence ID" value="MFC4712256.1"/>
    <property type="molecule type" value="Genomic_DNA"/>
</dbReference>
<gene>
    <name evidence="2" type="ORF">ACFO5U_05290</name>
</gene>